<sequence length="105" mass="11527">MIDVASVLEYLHHGCPMPVIHCDLKPNNVLLNDDMVAHLVLNGEYGSEGVVSTFTKKKPTDEVFAGETSLKRWVEETLADAVNEAVDANLPSREDDEEGKAEFVA</sequence>
<gene>
    <name evidence="1" type="ORF">KPL71_005441</name>
</gene>
<reference evidence="2" key="1">
    <citation type="journal article" date="2023" name="Hortic. Res.">
        <title>A chromosome-level phased genome enabling allele-level studies in sweet orange: a case study on citrus Huanglongbing tolerance.</title>
        <authorList>
            <person name="Wu B."/>
            <person name="Yu Q."/>
            <person name="Deng Z."/>
            <person name="Duan Y."/>
            <person name="Luo F."/>
            <person name="Gmitter F. Jr."/>
        </authorList>
    </citation>
    <scope>NUCLEOTIDE SEQUENCE [LARGE SCALE GENOMIC DNA]</scope>
    <source>
        <strain evidence="2">cv. Valencia</strain>
    </source>
</reference>
<organism evidence="1 2">
    <name type="scientific">Citrus sinensis</name>
    <name type="common">Sweet orange</name>
    <name type="synonym">Citrus aurantium var. sinensis</name>
    <dbReference type="NCBI Taxonomy" id="2711"/>
    <lineage>
        <taxon>Eukaryota</taxon>
        <taxon>Viridiplantae</taxon>
        <taxon>Streptophyta</taxon>
        <taxon>Embryophyta</taxon>
        <taxon>Tracheophyta</taxon>
        <taxon>Spermatophyta</taxon>
        <taxon>Magnoliopsida</taxon>
        <taxon>eudicotyledons</taxon>
        <taxon>Gunneridae</taxon>
        <taxon>Pentapetalae</taxon>
        <taxon>rosids</taxon>
        <taxon>malvids</taxon>
        <taxon>Sapindales</taxon>
        <taxon>Rutaceae</taxon>
        <taxon>Aurantioideae</taxon>
        <taxon>Citrus</taxon>
    </lineage>
</organism>
<proteinExistence type="predicted"/>
<keyword evidence="2" id="KW-1185">Reference proteome</keyword>
<comment type="caution">
    <text evidence="1">The sequence shown here is derived from an EMBL/GenBank/DDBJ whole genome shotgun (WGS) entry which is preliminary data.</text>
</comment>
<protein>
    <submittedName>
        <fullName evidence="1">Uncharacterized protein</fullName>
    </submittedName>
</protein>
<accession>A0ACB8NEK4</accession>
<evidence type="ECO:0000313" key="1">
    <source>
        <dbReference type="EMBL" id="KAH9796138.1"/>
    </source>
</evidence>
<name>A0ACB8NEK4_CITSI</name>
<evidence type="ECO:0000313" key="2">
    <source>
        <dbReference type="Proteomes" id="UP000829398"/>
    </source>
</evidence>
<dbReference type="EMBL" id="CM039171">
    <property type="protein sequence ID" value="KAH9796138.1"/>
    <property type="molecule type" value="Genomic_DNA"/>
</dbReference>
<dbReference type="Proteomes" id="UP000829398">
    <property type="component" value="Chromosome 2"/>
</dbReference>